<evidence type="ECO:0000313" key="3">
    <source>
        <dbReference type="Proteomes" id="UP001303473"/>
    </source>
</evidence>
<evidence type="ECO:0000313" key="2">
    <source>
        <dbReference type="EMBL" id="KAK3934801.1"/>
    </source>
</evidence>
<feature type="compositionally biased region" description="Low complexity" evidence="1">
    <location>
        <begin position="1"/>
        <end position="17"/>
    </location>
</feature>
<reference evidence="3" key="1">
    <citation type="journal article" date="2023" name="Mol. Phylogenet. Evol.">
        <title>Genome-scale phylogeny and comparative genomics of the fungal order Sordariales.</title>
        <authorList>
            <person name="Hensen N."/>
            <person name="Bonometti L."/>
            <person name="Westerberg I."/>
            <person name="Brannstrom I.O."/>
            <person name="Guillou S."/>
            <person name="Cros-Aarteil S."/>
            <person name="Calhoun S."/>
            <person name="Haridas S."/>
            <person name="Kuo A."/>
            <person name="Mondo S."/>
            <person name="Pangilinan J."/>
            <person name="Riley R."/>
            <person name="LaButti K."/>
            <person name="Andreopoulos B."/>
            <person name="Lipzen A."/>
            <person name="Chen C."/>
            <person name="Yan M."/>
            <person name="Daum C."/>
            <person name="Ng V."/>
            <person name="Clum A."/>
            <person name="Steindorff A."/>
            <person name="Ohm R.A."/>
            <person name="Martin F."/>
            <person name="Silar P."/>
            <person name="Natvig D.O."/>
            <person name="Lalanne C."/>
            <person name="Gautier V."/>
            <person name="Ament-Velasquez S.L."/>
            <person name="Kruys A."/>
            <person name="Hutchinson M.I."/>
            <person name="Powell A.J."/>
            <person name="Barry K."/>
            <person name="Miller A.N."/>
            <person name="Grigoriev I.V."/>
            <person name="Debuchy R."/>
            <person name="Gladieux P."/>
            <person name="Hiltunen Thoren M."/>
            <person name="Johannesson H."/>
        </authorList>
    </citation>
    <scope>NUCLEOTIDE SEQUENCE [LARGE SCALE GENOMIC DNA]</scope>
    <source>
        <strain evidence="3">CBS 340.73</strain>
    </source>
</reference>
<gene>
    <name evidence="2" type="ORF">QBC46DRAFT_425562</name>
</gene>
<dbReference type="InterPro" id="IPR038883">
    <property type="entry name" value="AN11006-like"/>
</dbReference>
<protein>
    <submittedName>
        <fullName evidence="2">Uncharacterized protein</fullName>
    </submittedName>
</protein>
<comment type="caution">
    <text evidence="2">The sequence shown here is derived from an EMBL/GenBank/DDBJ whole genome shotgun (WGS) entry which is preliminary data.</text>
</comment>
<proteinExistence type="predicted"/>
<dbReference type="PANTHER" id="PTHR42085:SF1">
    <property type="entry name" value="F-BOX DOMAIN-CONTAINING PROTEIN"/>
    <property type="match status" value="1"/>
</dbReference>
<accession>A0AAN6MWK8</accession>
<organism evidence="2 3">
    <name type="scientific">Diplogelasinospora grovesii</name>
    <dbReference type="NCBI Taxonomy" id="303347"/>
    <lineage>
        <taxon>Eukaryota</taxon>
        <taxon>Fungi</taxon>
        <taxon>Dikarya</taxon>
        <taxon>Ascomycota</taxon>
        <taxon>Pezizomycotina</taxon>
        <taxon>Sordariomycetes</taxon>
        <taxon>Sordariomycetidae</taxon>
        <taxon>Sordariales</taxon>
        <taxon>Diplogelasinosporaceae</taxon>
        <taxon>Diplogelasinospora</taxon>
    </lineage>
</organism>
<keyword evidence="3" id="KW-1185">Reference proteome</keyword>
<dbReference type="Proteomes" id="UP001303473">
    <property type="component" value="Unassembled WGS sequence"/>
</dbReference>
<dbReference type="PANTHER" id="PTHR42085">
    <property type="entry name" value="F-BOX DOMAIN-CONTAINING PROTEIN"/>
    <property type="match status" value="1"/>
</dbReference>
<dbReference type="EMBL" id="MU853960">
    <property type="protein sequence ID" value="KAK3934801.1"/>
    <property type="molecule type" value="Genomic_DNA"/>
</dbReference>
<name>A0AAN6MWK8_9PEZI</name>
<evidence type="ECO:0000256" key="1">
    <source>
        <dbReference type="SAM" id="MobiDB-lite"/>
    </source>
</evidence>
<sequence length="613" mass="69513">MGGSSTQATITMATTTSGPQKQPPPMLLRLSPHIRRCIYLHAGLASWDGRPYTFDLHGRNCGCGDRTCESNRRPQCGGLMLSCRTLHAEAAALLYSANRFTLYYSHRGSLEPLRALTAPSLASLATLKIVLNEASCHSPARFAHGEDCCFADRLEGRRSGIAPGSSCQTLHGAMLSEWHSTAAYLSSRVGPGRLELLLVCDVDHEHERGLEAGKLAVAPLLLLPRLRNCHVRLCKTPDARLQQLAQDVVLQTRRIAAPHLQPPSTRARTTFASLPRELRLRILEYTDLITPNKEVAWSRQQRGYLPSRVVCSAPDFGHCRGPGIHSGHQFYRCWDRHEPGNWRYRPWGGCFCRRYHSAFSSACRCWAPPGPALFLVCRTLCWDAQFVFFSGNRFVVHDFDDIRPWRVPELQPEHPGPGAAATGYYPYERFAASQFLRDVVPARCLANLRFVELVFPPYPHQVWPRTAHAAAQDWWATVDWVRDKINAPALTVRVVVADDMPGDPRMDRVNITYPEGEAILRTYVRILRPPRRLGDDGLAGFYADFILPWSSTRAIKNIWLRGGIICERWKYWERGLKARSERYVMRDRYESLYANGKEEPAQSVWRRLYEQPG</sequence>
<feature type="region of interest" description="Disordered" evidence="1">
    <location>
        <begin position="1"/>
        <end position="24"/>
    </location>
</feature>
<dbReference type="AlphaFoldDB" id="A0AAN6MWK8"/>